<organism evidence="1 2">
    <name type="scientific">Natrinema hispanicum</name>
    <dbReference type="NCBI Taxonomy" id="392421"/>
    <lineage>
        <taxon>Archaea</taxon>
        <taxon>Methanobacteriati</taxon>
        <taxon>Methanobacteriota</taxon>
        <taxon>Stenosarchaea group</taxon>
        <taxon>Halobacteria</taxon>
        <taxon>Halobacteriales</taxon>
        <taxon>Natrialbaceae</taxon>
        <taxon>Natrinema</taxon>
    </lineage>
</organism>
<accession>A0A1G6WQI3</accession>
<reference evidence="1 2" key="1">
    <citation type="submission" date="2016-10" db="EMBL/GenBank/DDBJ databases">
        <authorList>
            <person name="Varghese N."/>
            <person name="Submissions S."/>
        </authorList>
    </citation>
    <scope>NUCLEOTIDE SEQUENCE [LARGE SCALE GENOMIC DNA]</scope>
    <source>
        <strain evidence="1 2">CDM_1</strain>
    </source>
</reference>
<dbReference type="Proteomes" id="UP000324021">
    <property type="component" value="Unassembled WGS sequence"/>
</dbReference>
<protein>
    <submittedName>
        <fullName evidence="1">Uncharacterized protein</fullName>
    </submittedName>
</protein>
<dbReference type="RefSeq" id="WP_149782541.1">
    <property type="nucleotide sequence ID" value="NZ_FMZP01000039.1"/>
</dbReference>
<gene>
    <name evidence="1" type="ORF">SAMN05192552_10397</name>
</gene>
<sequence length="203" mass="23203">MTNTEADPLVQIANAFASAIPRVDANAEHDRWKPGIGPFEEENQIEMILDALEGHQLRGSIETEVSYLEGSRRCDLVLETEGYRLPIEAKLLRFRYDNGNIDPNSFARIFTPFPERSSSSLLTDTKKLYESEFGPSGGVLGLYYEKIDEEYEQMTAEAVAEKFCMDVDHWYDFQVETRNIAYFDGLQHPIHQQGAVITWEIVD</sequence>
<dbReference type="EMBL" id="FMZP01000039">
    <property type="protein sequence ID" value="SDD68132.1"/>
    <property type="molecule type" value="Genomic_DNA"/>
</dbReference>
<evidence type="ECO:0000313" key="1">
    <source>
        <dbReference type="EMBL" id="SDD68132.1"/>
    </source>
</evidence>
<evidence type="ECO:0000313" key="2">
    <source>
        <dbReference type="Proteomes" id="UP000324021"/>
    </source>
</evidence>
<proteinExistence type="predicted"/>
<name>A0A1G6WQI3_9EURY</name>
<dbReference type="AlphaFoldDB" id="A0A1G6WQI3"/>